<organism evidence="9 10">
    <name type="scientific">Proteus mirabilis</name>
    <dbReference type="NCBI Taxonomy" id="584"/>
    <lineage>
        <taxon>Bacteria</taxon>
        <taxon>Pseudomonadati</taxon>
        <taxon>Pseudomonadota</taxon>
        <taxon>Gammaproteobacteria</taxon>
        <taxon>Enterobacterales</taxon>
        <taxon>Morganellaceae</taxon>
        <taxon>Proteus</taxon>
    </lineage>
</organism>
<evidence type="ECO:0000256" key="1">
    <source>
        <dbReference type="ARBA" id="ARBA00004635"/>
    </source>
</evidence>
<name>A0A2X2C3W2_PROMI</name>
<dbReference type="InterPro" id="IPR004929">
    <property type="entry name" value="I-spanin"/>
</dbReference>
<dbReference type="GO" id="GO:0044659">
    <property type="term" value="P:viral release from host cell by cytolysis"/>
    <property type="evidence" value="ECO:0007669"/>
    <property type="project" value="InterPro"/>
</dbReference>
<dbReference type="GO" id="GO:0016020">
    <property type="term" value="C:membrane"/>
    <property type="evidence" value="ECO:0007669"/>
    <property type="project" value="UniProtKB-SubCell"/>
</dbReference>
<dbReference type="Proteomes" id="UP000251485">
    <property type="component" value="Unassembled WGS sequence"/>
</dbReference>
<evidence type="ECO:0000256" key="6">
    <source>
        <dbReference type="ARBA" id="ARBA00023142"/>
    </source>
</evidence>
<keyword evidence="5" id="KW-0472">Membrane</keyword>
<evidence type="ECO:0000256" key="4">
    <source>
        <dbReference type="ARBA" id="ARBA00022852"/>
    </source>
</evidence>
<evidence type="ECO:0000313" key="9">
    <source>
        <dbReference type="EMBL" id="SPY94835.1"/>
    </source>
</evidence>
<proteinExistence type="predicted"/>
<reference evidence="9 10" key="1">
    <citation type="submission" date="2018-06" db="EMBL/GenBank/DDBJ databases">
        <authorList>
            <consortium name="Pathogen Informatics"/>
            <person name="Doyle S."/>
        </authorList>
    </citation>
    <scope>NUCLEOTIDE SEQUENCE [LARGE SCALE GENOMIC DNA]</scope>
    <source>
        <strain evidence="9 10">NCTC10975</strain>
    </source>
</reference>
<protein>
    <submittedName>
        <fullName evidence="9">Phage lysis protein</fullName>
    </submittedName>
</protein>
<keyword evidence="7" id="KW-0449">Lipoprotein</keyword>
<dbReference type="AlphaFoldDB" id="A0A2X2C3W2"/>
<sequence>MKRNVLLIIVAGVMGLLLIFKFDALLTENSQLKGDNLALKKSVISHQDAIEHYQEELARLSELDKQHTKALTDAKNDISRLNDELRNNTKRVYIKADCPNPIITPPPPPAWVMQPPHDLPKQLNKIIYVSSK</sequence>
<feature type="coiled-coil region" evidence="8">
    <location>
        <begin position="43"/>
        <end position="91"/>
    </location>
</feature>
<evidence type="ECO:0000256" key="7">
    <source>
        <dbReference type="ARBA" id="ARBA00023288"/>
    </source>
</evidence>
<evidence type="ECO:0000256" key="3">
    <source>
        <dbReference type="ARBA" id="ARBA00022729"/>
    </source>
</evidence>
<keyword evidence="4" id="KW-0204">Cytolysis</keyword>
<dbReference type="Pfam" id="PF06085">
    <property type="entry name" value="Rz1"/>
    <property type="match status" value="1"/>
</dbReference>
<comment type="subcellular location">
    <subcellularLocation>
        <location evidence="1">Membrane</location>
        <topology evidence="1">Lipid-anchor</topology>
    </subcellularLocation>
</comment>
<dbReference type="InterPro" id="IPR010346">
    <property type="entry name" value="O-spanin"/>
</dbReference>
<evidence type="ECO:0000256" key="8">
    <source>
        <dbReference type="SAM" id="Coils"/>
    </source>
</evidence>
<accession>A0A2X2C3W2</accession>
<keyword evidence="6" id="KW-0578">Host cell lysis by virus</keyword>
<dbReference type="Pfam" id="PF03245">
    <property type="entry name" value="Phage_lysis"/>
    <property type="match status" value="1"/>
</dbReference>
<evidence type="ECO:0000313" key="10">
    <source>
        <dbReference type="Proteomes" id="UP000251485"/>
    </source>
</evidence>
<keyword evidence="8" id="KW-0175">Coiled coil</keyword>
<dbReference type="EMBL" id="UAUE01000005">
    <property type="protein sequence ID" value="SPY94835.1"/>
    <property type="molecule type" value="Genomic_DNA"/>
</dbReference>
<evidence type="ECO:0000256" key="2">
    <source>
        <dbReference type="ARBA" id="ARBA00022612"/>
    </source>
</evidence>
<gene>
    <name evidence="9" type="ORF">NCTC10975_01185</name>
</gene>
<keyword evidence="2" id="KW-1188">Viral release from host cell</keyword>
<evidence type="ECO:0000256" key="5">
    <source>
        <dbReference type="ARBA" id="ARBA00023136"/>
    </source>
</evidence>
<keyword evidence="3" id="KW-0732">Signal</keyword>